<dbReference type="AlphaFoldDB" id="A0A1H8UFQ5"/>
<name>A0A1H8UFQ5_9ACTN</name>
<dbReference type="OrthoDB" id="3199613at2"/>
<evidence type="ECO:0008006" key="4">
    <source>
        <dbReference type="Google" id="ProtNLM"/>
    </source>
</evidence>
<dbReference type="Pfam" id="PF13384">
    <property type="entry name" value="HTH_23"/>
    <property type="match status" value="1"/>
</dbReference>
<reference evidence="3" key="1">
    <citation type="submission" date="2016-10" db="EMBL/GenBank/DDBJ databases">
        <authorList>
            <person name="Varghese N."/>
        </authorList>
    </citation>
    <scope>NUCLEOTIDE SEQUENCE [LARGE SCALE GENOMIC DNA]</scope>
    <source>
        <strain evidence="3">DSM 21843</strain>
    </source>
</reference>
<organism evidence="2 3">
    <name type="scientific">Denitrobacterium detoxificans</name>
    <dbReference type="NCBI Taxonomy" id="79604"/>
    <lineage>
        <taxon>Bacteria</taxon>
        <taxon>Bacillati</taxon>
        <taxon>Actinomycetota</taxon>
        <taxon>Coriobacteriia</taxon>
        <taxon>Eggerthellales</taxon>
        <taxon>Eggerthellaceae</taxon>
        <taxon>Denitrobacterium</taxon>
    </lineage>
</organism>
<sequence>MSRPTKYDPERSPALVLALARRGCNLEQIAEGLGVTVDTVCRWRKRHHEFSEALKEGRDKANADVENELWNLATGNATQVETRTRKVRDKSGKVVETIEETHEKRLPPSMAAQAFWLKNRAGWADNPEGDADGGPAVTVVLGTEVRPIGHD</sequence>
<keyword evidence="3" id="KW-1185">Reference proteome</keyword>
<dbReference type="Gene3D" id="1.10.10.60">
    <property type="entry name" value="Homeodomain-like"/>
    <property type="match status" value="1"/>
</dbReference>
<accession>A0A1H8UFQ5</accession>
<dbReference type="EMBL" id="FOEC01000007">
    <property type="protein sequence ID" value="SEO81966.1"/>
    <property type="molecule type" value="Genomic_DNA"/>
</dbReference>
<protein>
    <recommendedName>
        <fullName evidence="4">Homeodomain-like domain-containing protein</fullName>
    </recommendedName>
</protein>
<gene>
    <name evidence="1" type="ORF">SAMN02910314_01313</name>
    <name evidence="2" type="ORF">SAMN02910314_01937</name>
</gene>
<reference evidence="2" key="2">
    <citation type="submission" date="2016-10" db="EMBL/GenBank/DDBJ databases">
        <authorList>
            <person name="de Groot N.N."/>
        </authorList>
    </citation>
    <scope>NUCLEOTIDE SEQUENCE [LARGE SCALE GENOMIC DNA]</scope>
    <source>
        <strain evidence="2">DSM 21843</strain>
    </source>
</reference>
<evidence type="ECO:0000313" key="3">
    <source>
        <dbReference type="Proteomes" id="UP000182975"/>
    </source>
</evidence>
<proteinExistence type="predicted"/>
<dbReference type="Proteomes" id="UP000182975">
    <property type="component" value="Unassembled WGS sequence"/>
</dbReference>
<dbReference type="InterPro" id="IPR009057">
    <property type="entry name" value="Homeodomain-like_sf"/>
</dbReference>
<dbReference type="RefSeq" id="WP_066661648.1">
    <property type="nucleotide sequence ID" value="NZ_CP011402.1"/>
</dbReference>
<evidence type="ECO:0000313" key="1">
    <source>
        <dbReference type="EMBL" id="SEO81966.1"/>
    </source>
</evidence>
<evidence type="ECO:0000313" key="2">
    <source>
        <dbReference type="EMBL" id="SEP01857.1"/>
    </source>
</evidence>
<dbReference type="SUPFAM" id="SSF46689">
    <property type="entry name" value="Homeodomain-like"/>
    <property type="match status" value="1"/>
</dbReference>
<dbReference type="EMBL" id="FOEC01000019">
    <property type="protein sequence ID" value="SEP01857.1"/>
    <property type="molecule type" value="Genomic_DNA"/>
</dbReference>